<dbReference type="Proteomes" id="UP000727456">
    <property type="component" value="Unassembled WGS sequence"/>
</dbReference>
<accession>A0ABX0TP33</accession>
<protein>
    <submittedName>
        <fullName evidence="1">Uncharacterized protein</fullName>
    </submittedName>
</protein>
<proteinExistence type="predicted"/>
<dbReference type="RefSeq" id="WP_167072143.1">
    <property type="nucleotide sequence ID" value="NZ_JAAOZC010000002.1"/>
</dbReference>
<evidence type="ECO:0000313" key="1">
    <source>
        <dbReference type="EMBL" id="NIJ07262.1"/>
    </source>
</evidence>
<gene>
    <name evidence="1" type="ORF">FHS31_000858</name>
</gene>
<organism evidence="1 2">
    <name type="scientific">Sphingomonas vulcanisoli</name>
    <dbReference type="NCBI Taxonomy" id="1658060"/>
    <lineage>
        <taxon>Bacteria</taxon>
        <taxon>Pseudomonadati</taxon>
        <taxon>Pseudomonadota</taxon>
        <taxon>Alphaproteobacteria</taxon>
        <taxon>Sphingomonadales</taxon>
        <taxon>Sphingomonadaceae</taxon>
        <taxon>Sphingomonas</taxon>
    </lineage>
</organism>
<sequence length="50" mass="5887">MKYDLTSFNPAKRKRLARRPRTTLAMLRAKEKRLNGRMAALAREEAKLRT</sequence>
<reference evidence="1 2" key="1">
    <citation type="submission" date="2020-03" db="EMBL/GenBank/DDBJ databases">
        <title>Genomic Encyclopedia of Type Strains, Phase III (KMG-III): the genomes of soil and plant-associated and newly described type strains.</title>
        <authorList>
            <person name="Whitman W."/>
        </authorList>
    </citation>
    <scope>NUCLEOTIDE SEQUENCE [LARGE SCALE GENOMIC DNA]</scope>
    <source>
        <strain evidence="1 2">CECT 8804</strain>
    </source>
</reference>
<name>A0ABX0TP33_9SPHN</name>
<keyword evidence="2" id="KW-1185">Reference proteome</keyword>
<comment type="caution">
    <text evidence="1">The sequence shown here is derived from an EMBL/GenBank/DDBJ whole genome shotgun (WGS) entry which is preliminary data.</text>
</comment>
<evidence type="ECO:0000313" key="2">
    <source>
        <dbReference type="Proteomes" id="UP000727456"/>
    </source>
</evidence>
<dbReference type="EMBL" id="JAAOZC010000002">
    <property type="protein sequence ID" value="NIJ07262.1"/>
    <property type="molecule type" value="Genomic_DNA"/>
</dbReference>